<dbReference type="PANTHER" id="PTHR42944">
    <property type="entry name" value="ADENINE DNA GLYCOSYLASE"/>
    <property type="match status" value="1"/>
</dbReference>
<comment type="cofactor">
    <cofactor evidence="1">
        <name>[4Fe-4S] cluster</name>
        <dbReference type="ChEBI" id="CHEBI:49883"/>
    </cofactor>
</comment>
<dbReference type="RefSeq" id="WP_110063254.1">
    <property type="nucleotide sequence ID" value="NZ_QGTW01000001.1"/>
</dbReference>
<keyword evidence="8" id="KW-0234">DNA repair</keyword>
<keyword evidence="5" id="KW-0378">Hydrolase</keyword>
<dbReference type="Gene3D" id="1.10.340.30">
    <property type="entry name" value="Hypothetical protein, domain 2"/>
    <property type="match status" value="1"/>
</dbReference>
<evidence type="ECO:0000256" key="7">
    <source>
        <dbReference type="ARBA" id="ARBA00023014"/>
    </source>
</evidence>
<dbReference type="SMART" id="SM00478">
    <property type="entry name" value="ENDO3c"/>
    <property type="match status" value="1"/>
</dbReference>
<reference evidence="11 12" key="1">
    <citation type="submission" date="2018-05" db="EMBL/GenBank/DDBJ databases">
        <title>Freshwater and sediment microbial communities from various areas in North America, analyzing microbe dynamics in response to fracking.</title>
        <authorList>
            <person name="Lamendella R."/>
        </authorList>
    </citation>
    <scope>NUCLEOTIDE SEQUENCE [LARGE SCALE GENOMIC DNA]</scope>
    <source>
        <strain evidence="11 12">15_TX</strain>
    </source>
</reference>
<dbReference type="EMBL" id="QGTW01000001">
    <property type="protein sequence ID" value="PWW32311.1"/>
    <property type="molecule type" value="Genomic_DNA"/>
</dbReference>
<gene>
    <name evidence="11" type="ORF">DFO73_101575</name>
</gene>
<sequence length="211" mass="24851">MKDKNEYLVNTLLNWGEQNYDLFPWRFTTNKWHALVAEIMLQRTKAEQVVPVYCKFVSKYETPKQYLDDSKAQVFKSLGLIWREKYLKELANILTKEGLPAEKKALLSLPGVGQYIASAKRTFHLGIPDTIIDSNVVRLYGRYYGFKTNSETRRKRNFLLLAQTLTPERNHKNYNYALIDFTRKICKVNPLCKRCPLLHECEYGKLYKLLE</sequence>
<dbReference type="Proteomes" id="UP000247150">
    <property type="component" value="Unassembled WGS sequence"/>
</dbReference>
<keyword evidence="7" id="KW-0411">Iron-sulfur</keyword>
<evidence type="ECO:0000256" key="1">
    <source>
        <dbReference type="ARBA" id="ARBA00001966"/>
    </source>
</evidence>
<dbReference type="GO" id="GO:0000701">
    <property type="term" value="F:purine-specific mismatch base pair DNA N-glycosylase activity"/>
    <property type="evidence" value="ECO:0007669"/>
    <property type="project" value="TreeGrafter"/>
</dbReference>
<keyword evidence="3" id="KW-0479">Metal-binding</keyword>
<evidence type="ECO:0000259" key="10">
    <source>
        <dbReference type="SMART" id="SM00478"/>
    </source>
</evidence>
<evidence type="ECO:0000256" key="5">
    <source>
        <dbReference type="ARBA" id="ARBA00022801"/>
    </source>
</evidence>
<evidence type="ECO:0000256" key="2">
    <source>
        <dbReference type="ARBA" id="ARBA00008343"/>
    </source>
</evidence>
<dbReference type="GO" id="GO:0006284">
    <property type="term" value="P:base-excision repair"/>
    <property type="evidence" value="ECO:0007669"/>
    <property type="project" value="InterPro"/>
</dbReference>
<evidence type="ECO:0000256" key="9">
    <source>
        <dbReference type="ARBA" id="ARBA00023295"/>
    </source>
</evidence>
<protein>
    <submittedName>
        <fullName evidence="11">A/G-specific DNA-adenine glycosylase</fullName>
    </submittedName>
</protein>
<dbReference type="InterPro" id="IPR023170">
    <property type="entry name" value="HhH_base_excis_C"/>
</dbReference>
<evidence type="ECO:0000313" key="11">
    <source>
        <dbReference type="EMBL" id="PWW32311.1"/>
    </source>
</evidence>
<dbReference type="InterPro" id="IPR003265">
    <property type="entry name" value="HhH-GPD_domain"/>
</dbReference>
<accession>A0A2V3A809</accession>
<dbReference type="GO" id="GO:0051536">
    <property type="term" value="F:iron-sulfur cluster binding"/>
    <property type="evidence" value="ECO:0007669"/>
    <property type="project" value="UniProtKB-KW"/>
</dbReference>
<dbReference type="GO" id="GO:0006298">
    <property type="term" value="P:mismatch repair"/>
    <property type="evidence" value="ECO:0007669"/>
    <property type="project" value="TreeGrafter"/>
</dbReference>
<evidence type="ECO:0000256" key="6">
    <source>
        <dbReference type="ARBA" id="ARBA00023004"/>
    </source>
</evidence>
<dbReference type="InterPro" id="IPR044298">
    <property type="entry name" value="MIG/MutY"/>
</dbReference>
<dbReference type="CDD" id="cd00056">
    <property type="entry name" value="ENDO3c"/>
    <property type="match status" value="1"/>
</dbReference>
<dbReference type="Pfam" id="PF00730">
    <property type="entry name" value="HhH-GPD"/>
    <property type="match status" value="1"/>
</dbReference>
<keyword evidence="6" id="KW-0408">Iron</keyword>
<evidence type="ECO:0000256" key="4">
    <source>
        <dbReference type="ARBA" id="ARBA00022763"/>
    </source>
</evidence>
<dbReference type="GO" id="GO:0034039">
    <property type="term" value="F:8-oxo-7,8-dihydroguanine DNA N-glycosylase activity"/>
    <property type="evidence" value="ECO:0007669"/>
    <property type="project" value="TreeGrafter"/>
</dbReference>
<evidence type="ECO:0000256" key="8">
    <source>
        <dbReference type="ARBA" id="ARBA00023204"/>
    </source>
</evidence>
<dbReference type="AlphaFoldDB" id="A0A2V3A809"/>
<evidence type="ECO:0000313" key="12">
    <source>
        <dbReference type="Proteomes" id="UP000247150"/>
    </source>
</evidence>
<organism evidence="11 12">
    <name type="scientific">Cytobacillus oceanisediminis</name>
    <dbReference type="NCBI Taxonomy" id="665099"/>
    <lineage>
        <taxon>Bacteria</taxon>
        <taxon>Bacillati</taxon>
        <taxon>Bacillota</taxon>
        <taxon>Bacilli</taxon>
        <taxon>Bacillales</taxon>
        <taxon>Bacillaceae</taxon>
        <taxon>Cytobacillus</taxon>
    </lineage>
</organism>
<dbReference type="OrthoDB" id="9802365at2"/>
<evidence type="ECO:0000256" key="3">
    <source>
        <dbReference type="ARBA" id="ARBA00022723"/>
    </source>
</evidence>
<name>A0A2V3A809_9BACI</name>
<dbReference type="GO" id="GO:0046872">
    <property type="term" value="F:metal ion binding"/>
    <property type="evidence" value="ECO:0007669"/>
    <property type="project" value="UniProtKB-KW"/>
</dbReference>
<comment type="similarity">
    <text evidence="2">Belongs to the Nth/MutY family.</text>
</comment>
<dbReference type="GO" id="GO:0032357">
    <property type="term" value="F:oxidized purine DNA binding"/>
    <property type="evidence" value="ECO:0007669"/>
    <property type="project" value="TreeGrafter"/>
</dbReference>
<dbReference type="GO" id="GO:0035485">
    <property type="term" value="F:adenine/guanine mispair binding"/>
    <property type="evidence" value="ECO:0007669"/>
    <property type="project" value="TreeGrafter"/>
</dbReference>
<dbReference type="Gene3D" id="1.10.1670.10">
    <property type="entry name" value="Helix-hairpin-Helix base-excision DNA repair enzymes (C-terminal)"/>
    <property type="match status" value="1"/>
</dbReference>
<keyword evidence="4" id="KW-0227">DNA damage</keyword>
<keyword evidence="9" id="KW-0326">Glycosidase</keyword>
<proteinExistence type="inferred from homology"/>
<dbReference type="PANTHER" id="PTHR42944:SF1">
    <property type="entry name" value="ADENINE DNA GLYCOSYLASE"/>
    <property type="match status" value="1"/>
</dbReference>
<comment type="caution">
    <text evidence="11">The sequence shown here is derived from an EMBL/GenBank/DDBJ whole genome shotgun (WGS) entry which is preliminary data.</text>
</comment>
<feature type="domain" description="HhH-GPD" evidence="10">
    <location>
        <begin position="40"/>
        <end position="184"/>
    </location>
</feature>
<dbReference type="SUPFAM" id="SSF48150">
    <property type="entry name" value="DNA-glycosylase"/>
    <property type="match status" value="1"/>
</dbReference>
<dbReference type="InterPro" id="IPR011257">
    <property type="entry name" value="DNA_glycosylase"/>
</dbReference>